<sequence>MKVTAILLLLSSSSTLVSAGIEYINGVPFVTGKCKDMRKPAAAGTCSGMYSPQPGMFQPMDKDCTLGSCIGRAGQDCNMSMDGKKVVCPGAQAAAMAPPPKPQQQGGSSRQGQDNRFGQLDGYEPYMWQQ</sequence>
<keyword evidence="2" id="KW-0732">Signal</keyword>
<feature type="chain" id="PRO_5020454867" evidence="2">
    <location>
        <begin position="20"/>
        <end position="130"/>
    </location>
</feature>
<feature type="region of interest" description="Disordered" evidence="1">
    <location>
        <begin position="92"/>
        <end position="130"/>
    </location>
</feature>
<name>A0A4U7BFN1_9PEZI</name>
<evidence type="ECO:0000256" key="1">
    <source>
        <dbReference type="SAM" id="MobiDB-lite"/>
    </source>
</evidence>
<evidence type="ECO:0000313" key="4">
    <source>
        <dbReference type="Proteomes" id="UP000308133"/>
    </source>
</evidence>
<gene>
    <name evidence="3" type="ORF">C1H76_0711</name>
</gene>
<organism evidence="3 4">
    <name type="scientific">Elsinoe australis</name>
    <dbReference type="NCBI Taxonomy" id="40998"/>
    <lineage>
        <taxon>Eukaryota</taxon>
        <taxon>Fungi</taxon>
        <taxon>Dikarya</taxon>
        <taxon>Ascomycota</taxon>
        <taxon>Pezizomycotina</taxon>
        <taxon>Dothideomycetes</taxon>
        <taxon>Dothideomycetidae</taxon>
        <taxon>Myriangiales</taxon>
        <taxon>Elsinoaceae</taxon>
        <taxon>Elsinoe</taxon>
    </lineage>
</organism>
<reference evidence="3 4" key="1">
    <citation type="submission" date="2018-02" db="EMBL/GenBank/DDBJ databases">
        <title>Draft genome sequences of Elsinoe sp., causing black scab on jojoba.</title>
        <authorList>
            <person name="Stodart B."/>
            <person name="Jeffress S."/>
            <person name="Ash G."/>
            <person name="Arun Chinnappa K."/>
        </authorList>
    </citation>
    <scope>NUCLEOTIDE SEQUENCE [LARGE SCALE GENOMIC DNA]</scope>
    <source>
        <strain evidence="3 4">Hillstone_2</strain>
    </source>
</reference>
<comment type="caution">
    <text evidence="3">The sequence shown here is derived from an EMBL/GenBank/DDBJ whole genome shotgun (WGS) entry which is preliminary data.</text>
</comment>
<dbReference type="Proteomes" id="UP000308133">
    <property type="component" value="Unassembled WGS sequence"/>
</dbReference>
<dbReference type="AlphaFoldDB" id="A0A4U7BFN1"/>
<evidence type="ECO:0000313" key="3">
    <source>
        <dbReference type="EMBL" id="TKX26957.1"/>
    </source>
</evidence>
<feature type="compositionally biased region" description="Low complexity" evidence="1">
    <location>
        <begin position="103"/>
        <end position="112"/>
    </location>
</feature>
<protein>
    <submittedName>
        <fullName evidence="3">Uncharacterized protein</fullName>
    </submittedName>
</protein>
<proteinExistence type="predicted"/>
<dbReference type="EMBL" id="PTQR01000009">
    <property type="protein sequence ID" value="TKX26957.1"/>
    <property type="molecule type" value="Genomic_DNA"/>
</dbReference>
<accession>A0A4U7BFN1</accession>
<feature type="signal peptide" evidence="2">
    <location>
        <begin position="1"/>
        <end position="19"/>
    </location>
</feature>
<evidence type="ECO:0000256" key="2">
    <source>
        <dbReference type="SAM" id="SignalP"/>
    </source>
</evidence>